<proteinExistence type="predicted"/>
<organism evidence="1 2">
    <name type="scientific">Nephila pilipes</name>
    <name type="common">Giant wood spider</name>
    <name type="synonym">Nephila maculata</name>
    <dbReference type="NCBI Taxonomy" id="299642"/>
    <lineage>
        <taxon>Eukaryota</taxon>
        <taxon>Metazoa</taxon>
        <taxon>Ecdysozoa</taxon>
        <taxon>Arthropoda</taxon>
        <taxon>Chelicerata</taxon>
        <taxon>Arachnida</taxon>
        <taxon>Araneae</taxon>
        <taxon>Araneomorphae</taxon>
        <taxon>Entelegynae</taxon>
        <taxon>Araneoidea</taxon>
        <taxon>Nephilidae</taxon>
        <taxon>Nephila</taxon>
    </lineage>
</organism>
<keyword evidence="2" id="KW-1185">Reference proteome</keyword>
<accession>A0A8X6IZU0</accession>
<comment type="caution">
    <text evidence="1">The sequence shown here is derived from an EMBL/GenBank/DDBJ whole genome shotgun (WGS) entry which is preliminary data.</text>
</comment>
<sequence length="218" mass="26171">MEADVRTLFENMSPGYRYYFTIKKFEYRSRAFWIDALQTNAPLDRSQISQSIVFDNFSVHDPRHFFHKNFIGLLQLFPKLENPEARLISILNSIGRSELHPFDFYLCLSQMDDHELDNVFHYLSIRQRLSVSKSFLQWPLQGLFLAILERLRTNMSAQWYFNLFVFILCEKLDSEWFDYDYVDLVKQIWSSVSHDVKSFIERSEIFQYLEKVLDNDGQ</sequence>
<dbReference type="Proteomes" id="UP000887013">
    <property type="component" value="Unassembled WGS sequence"/>
</dbReference>
<reference evidence="1" key="1">
    <citation type="submission" date="2020-08" db="EMBL/GenBank/DDBJ databases">
        <title>Multicomponent nature underlies the extraordinary mechanical properties of spider dragline silk.</title>
        <authorList>
            <person name="Kono N."/>
            <person name="Nakamura H."/>
            <person name="Mori M."/>
            <person name="Yoshida Y."/>
            <person name="Ohtoshi R."/>
            <person name="Malay A.D."/>
            <person name="Moran D.A.P."/>
            <person name="Tomita M."/>
            <person name="Numata K."/>
            <person name="Arakawa K."/>
        </authorList>
    </citation>
    <scope>NUCLEOTIDE SEQUENCE</scope>
</reference>
<protein>
    <submittedName>
        <fullName evidence="1">Uncharacterized protein</fullName>
    </submittedName>
</protein>
<gene>
    <name evidence="1" type="primary">NCL1_38110</name>
    <name evidence="1" type="ORF">NPIL_678831</name>
</gene>
<dbReference type="EMBL" id="BMAW01000025">
    <property type="protein sequence ID" value="GFS67021.1"/>
    <property type="molecule type" value="Genomic_DNA"/>
</dbReference>
<dbReference type="OrthoDB" id="6407690at2759"/>
<name>A0A8X6IZU0_NEPPI</name>
<evidence type="ECO:0000313" key="1">
    <source>
        <dbReference type="EMBL" id="GFS67021.1"/>
    </source>
</evidence>
<evidence type="ECO:0000313" key="2">
    <source>
        <dbReference type="Proteomes" id="UP000887013"/>
    </source>
</evidence>
<dbReference type="AlphaFoldDB" id="A0A8X6IZU0"/>